<dbReference type="Proteomes" id="UP000721954">
    <property type="component" value="Unassembled WGS sequence"/>
</dbReference>
<sequence length="98" mass="10816">MNSPGGWTVRVTEEAAHVLKMMRAGGESELHDQLVRFLRALAIEAGAAIEADKPLPGLPMGGGDRRYNVDVHRLPVLISYTPEAELREIRITDLLWLG</sequence>
<reference evidence="1 2" key="1">
    <citation type="submission" date="2021-02" db="EMBL/GenBank/DDBJ databases">
        <title>Streptomyces spirodelae sp. nov., isolated from duckweed.</title>
        <authorList>
            <person name="Saimee Y."/>
            <person name="Duangmal K."/>
        </authorList>
    </citation>
    <scope>NUCLEOTIDE SEQUENCE [LARGE SCALE GENOMIC DNA]</scope>
    <source>
        <strain evidence="1 2">DSM 42105</strain>
    </source>
</reference>
<evidence type="ECO:0000313" key="2">
    <source>
        <dbReference type="Proteomes" id="UP000721954"/>
    </source>
</evidence>
<proteinExistence type="predicted"/>
<dbReference type="RefSeq" id="WP_209214708.1">
    <property type="nucleotide sequence ID" value="NZ_JAFFZM010000035.1"/>
</dbReference>
<organism evidence="1 2">
    <name type="scientific">Streptomyces smyrnaeus</name>
    <dbReference type="NCBI Taxonomy" id="1387713"/>
    <lineage>
        <taxon>Bacteria</taxon>
        <taxon>Bacillati</taxon>
        <taxon>Actinomycetota</taxon>
        <taxon>Actinomycetes</taxon>
        <taxon>Kitasatosporales</taxon>
        <taxon>Streptomycetaceae</taxon>
        <taxon>Streptomyces</taxon>
    </lineage>
</organism>
<dbReference type="EMBL" id="JAFFZM010000035">
    <property type="protein sequence ID" value="MBO8203187.1"/>
    <property type="molecule type" value="Genomic_DNA"/>
</dbReference>
<keyword evidence="2" id="KW-1185">Reference proteome</keyword>
<comment type="caution">
    <text evidence="1">The sequence shown here is derived from an EMBL/GenBank/DDBJ whole genome shotgun (WGS) entry which is preliminary data.</text>
</comment>
<evidence type="ECO:0008006" key="3">
    <source>
        <dbReference type="Google" id="ProtNLM"/>
    </source>
</evidence>
<protein>
    <recommendedName>
        <fullName evidence="3">Plasmid stabilization protein</fullName>
    </recommendedName>
</protein>
<gene>
    <name evidence="1" type="ORF">JW613_33640</name>
</gene>
<name>A0ABS3Y693_9ACTN</name>
<dbReference type="GeneID" id="96263563"/>
<accession>A0ABS3Y693</accession>
<evidence type="ECO:0000313" key="1">
    <source>
        <dbReference type="EMBL" id="MBO8203187.1"/>
    </source>
</evidence>